<evidence type="ECO:0000256" key="4">
    <source>
        <dbReference type="SAM" id="Phobius"/>
    </source>
</evidence>
<organism evidence="5 6">
    <name type="scientific">Solemya velum gill symbiont</name>
    <dbReference type="NCBI Taxonomy" id="2340"/>
    <lineage>
        <taxon>Bacteria</taxon>
        <taxon>Pseudomonadati</taxon>
        <taxon>Pseudomonadota</taxon>
        <taxon>Gammaproteobacteria</taxon>
        <taxon>sulfur-oxidizing symbionts</taxon>
    </lineage>
</organism>
<dbReference type="SMART" id="SM00028">
    <property type="entry name" value="TPR"/>
    <property type="match status" value="4"/>
</dbReference>
<keyword evidence="4" id="KW-0812">Transmembrane</keyword>
<protein>
    <submittedName>
        <fullName evidence="5">Uncharacterized protein</fullName>
    </submittedName>
</protein>
<dbReference type="EMBL" id="JRAA01000001">
    <property type="protein sequence ID" value="KHF25918.1"/>
    <property type="molecule type" value="Genomic_DNA"/>
</dbReference>
<dbReference type="PROSITE" id="PS50005">
    <property type="entry name" value="TPR"/>
    <property type="match status" value="3"/>
</dbReference>
<gene>
    <name evidence="5" type="ORF">JV46_13610</name>
</gene>
<feature type="repeat" description="TPR" evidence="3">
    <location>
        <begin position="242"/>
        <end position="275"/>
    </location>
</feature>
<dbReference type="InterPro" id="IPR021318">
    <property type="entry name" value="DUF2919"/>
</dbReference>
<evidence type="ECO:0000313" key="6">
    <source>
        <dbReference type="Proteomes" id="UP000030856"/>
    </source>
</evidence>
<reference evidence="5 6" key="1">
    <citation type="journal article" date="2014" name="BMC Genomics">
        <title>The genome of the intracellular bacterium of the coastal bivalve, Solemya velum: a blueprint for thriving in and out of symbiosis.</title>
        <authorList>
            <person name="Dmytrenko O."/>
            <person name="Russell S.L."/>
            <person name="Loo W.T."/>
            <person name="Fontanez K.M."/>
            <person name="Liao L."/>
            <person name="Roeselers G."/>
            <person name="Sharma R."/>
            <person name="Stewart F.J."/>
            <person name="Newton I.L."/>
            <person name="Woyke T."/>
            <person name="Wu D."/>
            <person name="Lang J.M."/>
            <person name="Eisen J.A."/>
            <person name="Cavanaugh C.M."/>
        </authorList>
    </citation>
    <scope>NUCLEOTIDE SEQUENCE [LARGE SCALE GENOMIC DNA]</scope>
    <source>
        <strain evidence="5 6">WH</strain>
    </source>
</reference>
<evidence type="ECO:0000256" key="1">
    <source>
        <dbReference type="ARBA" id="ARBA00022737"/>
    </source>
</evidence>
<evidence type="ECO:0000256" key="2">
    <source>
        <dbReference type="ARBA" id="ARBA00022803"/>
    </source>
</evidence>
<dbReference type="RefSeq" id="WP_043115605.1">
    <property type="nucleotide sequence ID" value="NZ_JRAA01000001.1"/>
</dbReference>
<accession>A0A0B0H6W1</accession>
<dbReference type="PANTHER" id="PTHR22904:SF523">
    <property type="entry name" value="STRESS-INDUCED-PHOSPHOPROTEIN 1"/>
    <property type="match status" value="1"/>
</dbReference>
<evidence type="ECO:0000313" key="5">
    <source>
        <dbReference type="EMBL" id="KHF25918.1"/>
    </source>
</evidence>
<dbReference type="Gene3D" id="1.25.40.10">
    <property type="entry name" value="Tetratricopeptide repeat domain"/>
    <property type="match status" value="1"/>
</dbReference>
<keyword evidence="2 3" id="KW-0802">TPR repeat</keyword>
<keyword evidence="1" id="KW-0677">Repeat</keyword>
<dbReference type="Proteomes" id="UP000030856">
    <property type="component" value="Unassembled WGS sequence"/>
</dbReference>
<proteinExistence type="predicted"/>
<name>A0A0B0H6W1_SOVGS</name>
<dbReference type="PROSITE" id="PS50293">
    <property type="entry name" value="TPR_REGION"/>
    <property type="match status" value="1"/>
</dbReference>
<dbReference type="InterPro" id="IPR011990">
    <property type="entry name" value="TPR-like_helical_dom_sf"/>
</dbReference>
<dbReference type="eggNOG" id="COG0457">
    <property type="taxonomic scope" value="Bacteria"/>
</dbReference>
<dbReference type="InterPro" id="IPR019734">
    <property type="entry name" value="TPR_rpt"/>
</dbReference>
<feature type="repeat" description="TPR" evidence="3">
    <location>
        <begin position="208"/>
        <end position="241"/>
    </location>
</feature>
<dbReference type="Pfam" id="PF11143">
    <property type="entry name" value="DUF2919"/>
    <property type="match status" value="1"/>
</dbReference>
<keyword evidence="6" id="KW-1185">Reference proteome</keyword>
<dbReference type="AlphaFoldDB" id="A0A0B0H6W1"/>
<keyword evidence="4" id="KW-0472">Membrane</keyword>
<feature type="transmembrane region" description="Helical" evidence="4">
    <location>
        <begin position="123"/>
        <end position="143"/>
    </location>
</feature>
<dbReference type="PANTHER" id="PTHR22904">
    <property type="entry name" value="TPR REPEAT CONTAINING PROTEIN"/>
    <property type="match status" value="1"/>
</dbReference>
<comment type="caution">
    <text evidence="5">The sequence shown here is derived from an EMBL/GenBank/DDBJ whole genome shotgun (WGS) entry which is preliminary data.</text>
</comment>
<feature type="repeat" description="TPR" evidence="3">
    <location>
        <begin position="276"/>
        <end position="309"/>
    </location>
</feature>
<dbReference type="SUPFAM" id="SSF48452">
    <property type="entry name" value="TPR-like"/>
    <property type="match status" value="1"/>
</dbReference>
<feature type="transmembrane region" description="Helical" evidence="4">
    <location>
        <begin position="21"/>
        <end position="44"/>
    </location>
</feature>
<dbReference type="Pfam" id="PF13432">
    <property type="entry name" value="TPR_16"/>
    <property type="match status" value="1"/>
</dbReference>
<feature type="transmembrane region" description="Helical" evidence="4">
    <location>
        <begin position="56"/>
        <end position="75"/>
    </location>
</feature>
<feature type="transmembrane region" description="Helical" evidence="4">
    <location>
        <begin position="95"/>
        <end position="117"/>
    </location>
</feature>
<keyword evidence="4" id="KW-1133">Transmembrane helix</keyword>
<dbReference type="STRING" id="2340.JV46_13610"/>
<dbReference type="GO" id="GO:0051879">
    <property type="term" value="F:Hsp90 protein binding"/>
    <property type="evidence" value="ECO:0007669"/>
    <property type="project" value="TreeGrafter"/>
</dbReference>
<evidence type="ECO:0000256" key="3">
    <source>
        <dbReference type="PROSITE-ProRule" id="PRU00339"/>
    </source>
</evidence>
<dbReference type="OrthoDB" id="9809392at2"/>
<sequence>MKIQFPPDAYDEQLKLKPSTGMLLVLLYAIRHVFLIFLAYFPLMRGGGDGTFIKEFISLQAMVADIPAILLLVTLVMRQPGAHQLWRSIWQHGRLILIVTLAIQLIMDSLQSGMQIIDRSSQGMVLPILLYLLLDLYVMVYAIRSNRIRMTFLDFPDEKSQRPTGLLGKEREEHERKFDDVLGKIIASDPDRAEKLTQLINETSNEAAETWNELAHQAVQEKRYMDAETLMQKTLLIDPDNGACYTNLATIQRHMGELHKSLQSAKKAVKLLPNNADAYFNLALSLAETGRTAAAISSYQSALKLNPQHHYAWKILGILLLNTGQEEAAQEALEKARILAQKHQQQRV</sequence>